<name>K1Y177_MARBU</name>
<dbReference type="OMA" id="YFAWASS"/>
<reference evidence="1 2" key="1">
    <citation type="journal article" date="2012" name="BMC Genomics">
        <title>Sequencing the genome of Marssonina brunnea reveals fungus-poplar co-evolution.</title>
        <authorList>
            <person name="Zhu S."/>
            <person name="Cao Y.-Z."/>
            <person name="Jiang C."/>
            <person name="Tan B.-Y."/>
            <person name="Wang Z."/>
            <person name="Feng S."/>
            <person name="Zhang L."/>
            <person name="Su X.-H."/>
            <person name="Brejova B."/>
            <person name="Vinar T."/>
            <person name="Xu M."/>
            <person name="Wang M.-X."/>
            <person name="Zhang S.-G."/>
            <person name="Huang M.-R."/>
            <person name="Wu R."/>
            <person name="Zhou Y."/>
        </authorList>
    </citation>
    <scope>NUCLEOTIDE SEQUENCE [LARGE SCALE GENOMIC DNA]</scope>
    <source>
        <strain evidence="1 2">MB_m1</strain>
    </source>
</reference>
<dbReference type="AlphaFoldDB" id="K1Y177"/>
<organism evidence="1 2">
    <name type="scientific">Marssonina brunnea f. sp. multigermtubi (strain MB_m1)</name>
    <name type="common">Marssonina leaf spot fungus</name>
    <dbReference type="NCBI Taxonomy" id="1072389"/>
    <lineage>
        <taxon>Eukaryota</taxon>
        <taxon>Fungi</taxon>
        <taxon>Dikarya</taxon>
        <taxon>Ascomycota</taxon>
        <taxon>Pezizomycotina</taxon>
        <taxon>Leotiomycetes</taxon>
        <taxon>Helotiales</taxon>
        <taxon>Drepanopezizaceae</taxon>
        <taxon>Drepanopeziza</taxon>
    </lineage>
</organism>
<accession>K1Y177</accession>
<proteinExistence type="predicted"/>
<sequence>MASIDSESSPASSSKHYRNRVKSGAASGFSAATRSLIKATNEFQSRNTDSKTQVILTLKGGLVPNVIVIFFYDGPDRPAVFDPFLNLDTTFSTVRTQTFASCRGAFHTLSTTGLTEDFTTAIYNESSFWGNGNLLKGMPFLSCSLEPFLKYGKYATDSAFPYADSPIPLIVYFAWASSENDNFWRGAMQQSVDHLTDVAKEQGIYSADMYANPNYSMSTYSGGQLYGPTNAARLRDIQARYDPKGQVGGWRRRWMRVVGGCDELILEA</sequence>
<dbReference type="KEGG" id="mbe:MBM_03151"/>
<dbReference type="OrthoDB" id="3560009at2759"/>
<evidence type="ECO:0008006" key="3">
    <source>
        <dbReference type="Google" id="ProtNLM"/>
    </source>
</evidence>
<evidence type="ECO:0000313" key="2">
    <source>
        <dbReference type="Proteomes" id="UP000006753"/>
    </source>
</evidence>
<dbReference type="Proteomes" id="UP000006753">
    <property type="component" value="Unassembled WGS sequence"/>
</dbReference>
<dbReference type="eggNOG" id="KOG1231">
    <property type="taxonomic scope" value="Eukaryota"/>
</dbReference>
<keyword evidence="2" id="KW-1185">Reference proteome</keyword>
<dbReference type="HOGENOM" id="CLU_1111579_0_0_1"/>
<gene>
    <name evidence="1" type="ORF">MBM_03151</name>
</gene>
<dbReference type="InParanoid" id="K1Y177"/>
<dbReference type="EMBL" id="JH921432">
    <property type="protein sequence ID" value="EKD18909.1"/>
    <property type="molecule type" value="Genomic_DNA"/>
</dbReference>
<evidence type="ECO:0000313" key="1">
    <source>
        <dbReference type="EMBL" id="EKD18909.1"/>
    </source>
</evidence>
<protein>
    <recommendedName>
        <fullName evidence="3">Berberine/berberine-like domain-containing protein</fullName>
    </recommendedName>
</protein>